<dbReference type="SUPFAM" id="SSF55874">
    <property type="entry name" value="ATPase domain of HSP90 chaperone/DNA topoisomerase II/histidine kinase"/>
    <property type="match status" value="1"/>
</dbReference>
<dbReference type="InterPro" id="IPR016120">
    <property type="entry name" value="Sig_transdc_His_kin_SpoOB"/>
</dbReference>
<keyword evidence="10" id="KW-0067">ATP-binding</keyword>
<evidence type="ECO:0000256" key="4">
    <source>
        <dbReference type="ARBA" id="ARBA00022475"/>
    </source>
</evidence>
<dbReference type="InterPro" id="IPR039506">
    <property type="entry name" value="SPOB_a"/>
</dbReference>
<comment type="function">
    <text evidence="14">Member of the two-component regulatory system DcuR/DcuS. Involved in the C4-dicarboxylate-stimulated regulation of the genes encoding the anaerobic fumarate respiratory system (frdABCD; nuoAN; dcuB; sdhCDAB; etc.). Weakly regulates the aerobic C4-dicarboxylate transporter dctA. Activates DcuR by phosphorylation.</text>
</comment>
<feature type="domain" description="Histidine kinase" evidence="17">
    <location>
        <begin position="430"/>
        <end position="534"/>
    </location>
</feature>
<dbReference type="PROSITE" id="PS50109">
    <property type="entry name" value="HIS_KIN"/>
    <property type="match status" value="1"/>
</dbReference>
<evidence type="ECO:0000256" key="2">
    <source>
        <dbReference type="ARBA" id="ARBA00004651"/>
    </source>
</evidence>
<evidence type="ECO:0000256" key="8">
    <source>
        <dbReference type="ARBA" id="ARBA00022741"/>
    </source>
</evidence>
<evidence type="ECO:0000256" key="15">
    <source>
        <dbReference type="ARBA" id="ARBA00067636"/>
    </source>
</evidence>
<dbReference type="EC" id="2.7.13.3" evidence="3"/>
<evidence type="ECO:0000256" key="1">
    <source>
        <dbReference type="ARBA" id="ARBA00000085"/>
    </source>
</evidence>
<dbReference type="PRINTS" id="PR00344">
    <property type="entry name" value="BCTRLSENSOR"/>
</dbReference>
<dbReference type="NCBIfam" id="NF008298">
    <property type="entry name" value="PRK11086.1"/>
    <property type="match status" value="1"/>
</dbReference>
<dbReference type="Pfam" id="PF00989">
    <property type="entry name" value="PAS"/>
    <property type="match status" value="1"/>
</dbReference>
<dbReference type="GO" id="GO:0000155">
    <property type="term" value="F:phosphorelay sensor kinase activity"/>
    <property type="evidence" value="ECO:0007669"/>
    <property type="project" value="InterPro"/>
</dbReference>
<feature type="transmembrane region" description="Helical" evidence="16">
    <location>
        <begin position="12"/>
        <end position="36"/>
    </location>
</feature>
<evidence type="ECO:0000256" key="5">
    <source>
        <dbReference type="ARBA" id="ARBA00022553"/>
    </source>
</evidence>
<evidence type="ECO:0000259" key="17">
    <source>
        <dbReference type="PROSITE" id="PS50109"/>
    </source>
</evidence>
<dbReference type="Gene3D" id="1.10.287.130">
    <property type="match status" value="1"/>
</dbReference>
<evidence type="ECO:0000256" key="7">
    <source>
        <dbReference type="ARBA" id="ARBA00022692"/>
    </source>
</evidence>
<dbReference type="FunFam" id="3.30.450.20:FF:000018">
    <property type="entry name" value="Sensor histidine kinase DcuS"/>
    <property type="match status" value="1"/>
</dbReference>
<protein>
    <recommendedName>
        <fullName evidence="15">Sensor histidine kinase DcuS</fullName>
        <ecNumber evidence="3">2.7.13.3</ecNumber>
    </recommendedName>
</protein>
<comment type="subcellular location">
    <subcellularLocation>
        <location evidence="2">Cell membrane</location>
        <topology evidence="2">Multi-pass membrane protein</topology>
    </subcellularLocation>
</comment>
<feature type="transmembrane region" description="Helical" evidence="16">
    <location>
        <begin position="178"/>
        <end position="197"/>
    </location>
</feature>
<keyword evidence="12" id="KW-0902">Two-component regulatory system</keyword>
<dbReference type="GO" id="GO:0006355">
    <property type="term" value="P:regulation of DNA-templated transcription"/>
    <property type="evidence" value="ECO:0007669"/>
    <property type="project" value="InterPro"/>
</dbReference>
<evidence type="ECO:0000256" key="16">
    <source>
        <dbReference type="SAM" id="Phobius"/>
    </source>
</evidence>
<dbReference type="RefSeq" id="WP_178113024.1">
    <property type="nucleotide sequence ID" value="NZ_WUBS01000003.1"/>
</dbReference>
<evidence type="ECO:0000256" key="10">
    <source>
        <dbReference type="ARBA" id="ARBA00022840"/>
    </source>
</evidence>
<dbReference type="Pfam" id="PF17203">
    <property type="entry name" value="sCache_3_2"/>
    <property type="match status" value="1"/>
</dbReference>
<dbReference type="GO" id="GO:0005886">
    <property type="term" value="C:plasma membrane"/>
    <property type="evidence" value="ECO:0007669"/>
    <property type="project" value="UniProtKB-SubCell"/>
</dbReference>
<dbReference type="Gene3D" id="3.30.450.20">
    <property type="entry name" value="PAS domain"/>
    <property type="match status" value="2"/>
</dbReference>
<reference evidence="18 19" key="2">
    <citation type="submission" date="2020-02" db="EMBL/GenBank/DDBJ databases">
        <title>The new genus of Enterobacteriales.</title>
        <authorList>
            <person name="Kim I.S."/>
        </authorList>
    </citation>
    <scope>NUCLEOTIDE SEQUENCE [LARGE SCALE GENOMIC DNA]</scope>
    <source>
        <strain evidence="18 19">SAP-6</strain>
    </source>
</reference>
<keyword evidence="6 18" id="KW-0808">Transferase</keyword>
<keyword evidence="19" id="KW-1185">Reference proteome</keyword>
<dbReference type="InterPro" id="IPR003594">
    <property type="entry name" value="HATPase_dom"/>
</dbReference>
<evidence type="ECO:0000256" key="14">
    <source>
        <dbReference type="ARBA" id="ARBA00054880"/>
    </source>
</evidence>
<dbReference type="AlphaFoldDB" id="A0A845SEH0"/>
<dbReference type="Pfam" id="PF14689">
    <property type="entry name" value="SPOB_a"/>
    <property type="match status" value="1"/>
</dbReference>
<evidence type="ECO:0000313" key="18">
    <source>
        <dbReference type="EMBL" id="NDL62259.1"/>
    </source>
</evidence>
<gene>
    <name evidence="18" type="primary">dcuS</name>
    <name evidence="18" type="ORF">GRH90_05765</name>
</gene>
<evidence type="ECO:0000313" key="19">
    <source>
        <dbReference type="Proteomes" id="UP000461443"/>
    </source>
</evidence>
<dbReference type="SUPFAM" id="SSF55785">
    <property type="entry name" value="PYP-like sensor domain (PAS domain)"/>
    <property type="match status" value="1"/>
</dbReference>
<dbReference type="SMART" id="SM00387">
    <property type="entry name" value="HATPase_c"/>
    <property type="match status" value="1"/>
</dbReference>
<evidence type="ECO:0000256" key="6">
    <source>
        <dbReference type="ARBA" id="ARBA00022679"/>
    </source>
</evidence>
<keyword evidence="9 18" id="KW-0418">Kinase</keyword>
<dbReference type="InterPro" id="IPR029151">
    <property type="entry name" value="Sensor-like_sf"/>
</dbReference>
<keyword evidence="4" id="KW-1003">Cell membrane</keyword>
<dbReference type="SUPFAM" id="SSF103190">
    <property type="entry name" value="Sensory domain-like"/>
    <property type="match status" value="1"/>
</dbReference>
<dbReference type="InterPro" id="IPR004358">
    <property type="entry name" value="Sig_transdc_His_kin-like_C"/>
</dbReference>
<evidence type="ECO:0000256" key="3">
    <source>
        <dbReference type="ARBA" id="ARBA00012438"/>
    </source>
</evidence>
<dbReference type="PANTHER" id="PTHR43547">
    <property type="entry name" value="TWO-COMPONENT HISTIDINE KINASE"/>
    <property type="match status" value="1"/>
</dbReference>
<dbReference type="GO" id="GO:0005524">
    <property type="term" value="F:ATP binding"/>
    <property type="evidence" value="ECO:0007669"/>
    <property type="project" value="UniProtKB-KW"/>
</dbReference>
<dbReference type="PANTHER" id="PTHR43547:SF10">
    <property type="entry name" value="SENSOR HISTIDINE KINASE DCUS"/>
    <property type="match status" value="1"/>
</dbReference>
<evidence type="ECO:0000256" key="12">
    <source>
        <dbReference type="ARBA" id="ARBA00023012"/>
    </source>
</evidence>
<dbReference type="InterPro" id="IPR035965">
    <property type="entry name" value="PAS-like_dom_sf"/>
</dbReference>
<organism evidence="18 19">
    <name type="scientific">Acerihabitans arboris</name>
    <dbReference type="NCBI Taxonomy" id="2691583"/>
    <lineage>
        <taxon>Bacteria</taxon>
        <taxon>Pseudomonadati</taxon>
        <taxon>Pseudomonadota</taxon>
        <taxon>Gammaproteobacteria</taxon>
        <taxon>Enterobacterales</taxon>
        <taxon>Pectobacteriaceae</taxon>
        <taxon>Acerihabitans</taxon>
    </lineage>
</organism>
<keyword evidence="13 16" id="KW-0472">Membrane</keyword>
<keyword evidence="8" id="KW-0547">Nucleotide-binding</keyword>
<accession>A0A845SEH0</accession>
<reference evidence="18 19" key="1">
    <citation type="submission" date="2019-12" db="EMBL/GenBank/DDBJ databases">
        <authorList>
            <person name="Lee S.D."/>
        </authorList>
    </citation>
    <scope>NUCLEOTIDE SEQUENCE [LARGE SCALE GENOMIC DNA]</scope>
    <source>
        <strain evidence="18 19">SAP-6</strain>
    </source>
</reference>
<evidence type="ECO:0000256" key="13">
    <source>
        <dbReference type="ARBA" id="ARBA00023136"/>
    </source>
</evidence>
<comment type="catalytic activity">
    <reaction evidence="1">
        <text>ATP + protein L-histidine = ADP + protein N-phospho-L-histidine.</text>
        <dbReference type="EC" id="2.7.13.3"/>
    </reaction>
</comment>
<dbReference type="EMBL" id="WUBS01000003">
    <property type="protein sequence ID" value="NDL62259.1"/>
    <property type="molecule type" value="Genomic_DNA"/>
</dbReference>
<dbReference type="Pfam" id="PF02518">
    <property type="entry name" value="HATPase_c"/>
    <property type="match status" value="1"/>
</dbReference>
<sequence>MAISRRKTPLTLSTSVILMVSGVIVSVLVVVHMLFFSQISELAENNVRDKAFAIARTLALDPEIVQGLSGQGKTGAIQQVAEAARIRNDLFFIVITDMNRIRFSHPNAELLGKVYVGDDILPALQARENQAINLGTLGRALRIYTPVYDAARRQIGVVAIGISLDTVQAIVNGSRWNLLWTALIGAIVGGMGTWLLVKALKRIMLGFEPYEIARLFEERNAMLQSVKEGVIAVDADGQITLINDEAKRLFKQHGPWENLLLDAASKHWPAQLFLRNVLQTGKPQRDRESHINGSVLLTNTVPVIVNGDIVGAIATFRDKTEVARLLERLDGMSAYADTLRVQSHEFMNKLHVILGMLHLKSYRALESYILKTANNYQNEIGTLIRIVKSPVIAGFLLGKINRARDLDIGLVITEDSWLPDTDDNDATACLITVLGNVIENAMDALADRERGTITVSFLYRDDMLLECTVIDDGPGINPAVGDTIFQRGFSTKGTGRGIGLYLARQGVERLGGWVKFTSEPGVSTRFDIMLPYRIKTG</sequence>
<dbReference type="Proteomes" id="UP000461443">
    <property type="component" value="Unassembled WGS sequence"/>
</dbReference>
<proteinExistence type="predicted"/>
<dbReference type="FunFam" id="1.10.287.130:FF:000011">
    <property type="entry name" value="Sensor histidine kinase DcuS"/>
    <property type="match status" value="1"/>
</dbReference>
<evidence type="ECO:0000256" key="11">
    <source>
        <dbReference type="ARBA" id="ARBA00022989"/>
    </source>
</evidence>
<comment type="caution">
    <text evidence="18">The sequence shown here is derived from an EMBL/GenBank/DDBJ whole genome shotgun (WGS) entry which is preliminary data.</text>
</comment>
<name>A0A845SEH0_9GAMM</name>
<dbReference type="InterPro" id="IPR005467">
    <property type="entry name" value="His_kinase_dom"/>
</dbReference>
<dbReference type="InterPro" id="IPR036890">
    <property type="entry name" value="HATPase_C_sf"/>
</dbReference>
<keyword evidence="5" id="KW-0597">Phosphoprotein</keyword>
<dbReference type="SUPFAM" id="SSF55890">
    <property type="entry name" value="Sporulation response regulatory protein Spo0B"/>
    <property type="match status" value="1"/>
</dbReference>
<keyword evidence="7 16" id="KW-0812">Transmembrane</keyword>
<keyword evidence="11 16" id="KW-1133">Transmembrane helix</keyword>
<evidence type="ECO:0000256" key="9">
    <source>
        <dbReference type="ARBA" id="ARBA00022777"/>
    </source>
</evidence>
<dbReference type="InterPro" id="IPR013767">
    <property type="entry name" value="PAS_fold"/>
</dbReference>
<dbReference type="InterPro" id="IPR033463">
    <property type="entry name" value="sCache_3"/>
</dbReference>
<dbReference type="Gene3D" id="3.30.565.10">
    <property type="entry name" value="Histidine kinase-like ATPase, C-terminal domain"/>
    <property type="match status" value="1"/>
</dbReference>